<keyword evidence="1" id="KW-0732">Signal</keyword>
<reference evidence="5" key="1">
    <citation type="journal article" date="2016" name="Genome Announc.">
        <title>Complete genome sequence of Alkaliphilus metalliredigens strain QYMF, an alkaliphilic and metal-reducing bacterium isolated from borax-contaminated leachate ponds.</title>
        <authorList>
            <person name="Hwang C."/>
            <person name="Copeland A."/>
            <person name="Lucas S."/>
            <person name="Lapidus A."/>
            <person name="Barry K."/>
            <person name="Detter J.C."/>
            <person name="Glavina Del Rio T."/>
            <person name="Hammon N."/>
            <person name="Israni S."/>
            <person name="Dalin E."/>
            <person name="Tice H."/>
            <person name="Pitluck S."/>
            <person name="Chertkov O."/>
            <person name="Brettin T."/>
            <person name="Bruce D."/>
            <person name="Han C."/>
            <person name="Schmutz J."/>
            <person name="Larimer F."/>
            <person name="Land M.L."/>
            <person name="Hauser L."/>
            <person name="Kyrpides N."/>
            <person name="Mikhailova N."/>
            <person name="Ye Q."/>
            <person name="Zhou J."/>
            <person name="Richardson P."/>
            <person name="Fields M.W."/>
        </authorList>
    </citation>
    <scope>NUCLEOTIDE SEQUENCE [LARGE SCALE GENOMIC DNA]</scope>
    <source>
        <strain evidence="5">QYMF</strain>
    </source>
</reference>
<dbReference type="Pfam" id="PF10648">
    <property type="entry name" value="Gmad2"/>
    <property type="match status" value="1"/>
</dbReference>
<accession>A6TKP4</accession>
<dbReference type="Pfam" id="PF14343">
    <property type="entry name" value="PrcB_C"/>
    <property type="match status" value="1"/>
</dbReference>
<dbReference type="OrthoDB" id="2067368at2"/>
<feature type="chain" id="PRO_5038352775" description="PrcB C-terminal domain-containing protein" evidence="1">
    <location>
        <begin position="22"/>
        <end position="278"/>
    </location>
</feature>
<protein>
    <recommendedName>
        <fullName evidence="6">PrcB C-terminal domain-containing protein</fullName>
    </recommendedName>
</protein>
<dbReference type="STRING" id="293826.Amet_0535"/>
<gene>
    <name evidence="4" type="ordered locus">Amet_0535</name>
</gene>
<dbReference type="eggNOG" id="COG5401">
    <property type="taxonomic scope" value="Bacteria"/>
</dbReference>
<evidence type="ECO:0000313" key="4">
    <source>
        <dbReference type="EMBL" id="ABR46762.1"/>
    </source>
</evidence>
<evidence type="ECO:0000256" key="1">
    <source>
        <dbReference type="SAM" id="SignalP"/>
    </source>
</evidence>
<organism evidence="4 5">
    <name type="scientific">Alkaliphilus metalliredigens (strain QYMF)</name>
    <dbReference type="NCBI Taxonomy" id="293826"/>
    <lineage>
        <taxon>Bacteria</taxon>
        <taxon>Bacillati</taxon>
        <taxon>Bacillota</taxon>
        <taxon>Clostridia</taxon>
        <taxon>Peptostreptococcales</taxon>
        <taxon>Natronincolaceae</taxon>
        <taxon>Alkaliphilus</taxon>
    </lineage>
</organism>
<dbReference type="PROSITE" id="PS51257">
    <property type="entry name" value="PROKAR_LIPOPROTEIN"/>
    <property type="match status" value="1"/>
</dbReference>
<sequence>MKKILFLIISALLIFALLGCAQESEPPPPEEPIEEEDVIDNGESEEVVPDEAHTIEDNLKDDIEIFGEEEVLEEAGEWFAQFDEAEEGAYVYQHPDMTYIKINAGERRTGGYGIHVKDYDEDAYPRLVTIEIREPGEDEMVTQALTYPSIILGIESEMASQYEVQTVDGNVFDLEDKLVFAKFEMPEADEEIDNPVPVKGKIIAFEGAFVLRILDDEEELIHEEHLQADTGGPNWGSFDEEIEYPEPETQGGSLEIGEYSAKDGEYIMREKISVKFNK</sequence>
<dbReference type="HOGENOM" id="CLU_902069_0_0_9"/>
<dbReference type="EMBL" id="CP000724">
    <property type="protein sequence ID" value="ABR46762.1"/>
    <property type="molecule type" value="Genomic_DNA"/>
</dbReference>
<dbReference type="InterPro" id="IPR018911">
    <property type="entry name" value="Gmad2_Ig-like_dom"/>
</dbReference>
<feature type="domain" description="PrcB C-terminal" evidence="3">
    <location>
        <begin position="98"/>
        <end position="154"/>
    </location>
</feature>
<feature type="domain" description="Bacterial spore germination immunoglobulin-like" evidence="2">
    <location>
        <begin position="182"/>
        <end position="265"/>
    </location>
</feature>
<evidence type="ECO:0008006" key="6">
    <source>
        <dbReference type="Google" id="ProtNLM"/>
    </source>
</evidence>
<evidence type="ECO:0000259" key="3">
    <source>
        <dbReference type="Pfam" id="PF14343"/>
    </source>
</evidence>
<dbReference type="KEGG" id="amt:Amet_0535"/>
<feature type="signal peptide" evidence="1">
    <location>
        <begin position="1"/>
        <end position="21"/>
    </location>
</feature>
<evidence type="ECO:0000259" key="2">
    <source>
        <dbReference type="Pfam" id="PF10648"/>
    </source>
</evidence>
<proteinExistence type="predicted"/>
<dbReference type="InterPro" id="IPR025748">
    <property type="entry name" value="PrcB_C_dom"/>
</dbReference>
<name>A6TKP4_ALKMQ</name>
<dbReference type="AlphaFoldDB" id="A6TKP4"/>
<dbReference type="Proteomes" id="UP000001572">
    <property type="component" value="Chromosome"/>
</dbReference>
<evidence type="ECO:0000313" key="5">
    <source>
        <dbReference type="Proteomes" id="UP000001572"/>
    </source>
</evidence>
<keyword evidence="5" id="KW-1185">Reference proteome</keyword>
<dbReference type="RefSeq" id="WP_011971670.1">
    <property type="nucleotide sequence ID" value="NC_009633.1"/>
</dbReference>